<dbReference type="EMBL" id="JBHTIS010001692">
    <property type="protein sequence ID" value="MFD1048604.1"/>
    <property type="molecule type" value="Genomic_DNA"/>
</dbReference>
<sequence>MSVQGYNPRTGKPYGEPVEATSDTEVDRLTSLYDVLLDWSEVIGSTARSSTTRDLPAALCPVTTRRTFGCSIRPLL</sequence>
<feature type="region of interest" description="Disordered" evidence="1">
    <location>
        <begin position="1"/>
        <end position="23"/>
    </location>
</feature>
<protein>
    <submittedName>
        <fullName evidence="2">Uncharacterized protein</fullName>
    </submittedName>
</protein>
<evidence type="ECO:0000313" key="2">
    <source>
        <dbReference type="EMBL" id="MFD1048604.1"/>
    </source>
</evidence>
<evidence type="ECO:0000256" key="1">
    <source>
        <dbReference type="SAM" id="MobiDB-lite"/>
    </source>
</evidence>
<reference evidence="3" key="1">
    <citation type="journal article" date="2019" name="Int. J. Syst. Evol. Microbiol.">
        <title>The Global Catalogue of Microorganisms (GCM) 10K type strain sequencing project: providing services to taxonomists for standard genome sequencing and annotation.</title>
        <authorList>
            <consortium name="The Broad Institute Genomics Platform"/>
            <consortium name="The Broad Institute Genome Sequencing Center for Infectious Disease"/>
            <person name="Wu L."/>
            <person name="Ma J."/>
        </authorList>
    </citation>
    <scope>NUCLEOTIDE SEQUENCE [LARGE SCALE GENOMIC DNA]</scope>
    <source>
        <strain evidence="3">JCM 31486</strain>
    </source>
</reference>
<comment type="caution">
    <text evidence="2">The sequence shown here is derived from an EMBL/GenBank/DDBJ whole genome shotgun (WGS) entry which is preliminary data.</text>
</comment>
<dbReference type="Proteomes" id="UP001597045">
    <property type="component" value="Unassembled WGS sequence"/>
</dbReference>
<evidence type="ECO:0000313" key="3">
    <source>
        <dbReference type="Proteomes" id="UP001597045"/>
    </source>
</evidence>
<name>A0ABW3MG35_9PSEU</name>
<gene>
    <name evidence="2" type="ORF">ACFQ1S_25265</name>
</gene>
<accession>A0ABW3MG35</accession>
<keyword evidence="3" id="KW-1185">Reference proteome</keyword>
<proteinExistence type="predicted"/>
<organism evidence="2 3">
    <name type="scientific">Kibdelosporangium lantanae</name>
    <dbReference type="NCBI Taxonomy" id="1497396"/>
    <lineage>
        <taxon>Bacteria</taxon>
        <taxon>Bacillati</taxon>
        <taxon>Actinomycetota</taxon>
        <taxon>Actinomycetes</taxon>
        <taxon>Pseudonocardiales</taxon>
        <taxon>Pseudonocardiaceae</taxon>
        <taxon>Kibdelosporangium</taxon>
    </lineage>
</organism>